<keyword evidence="3" id="KW-1185">Reference proteome</keyword>
<dbReference type="SUPFAM" id="SSF52317">
    <property type="entry name" value="Class I glutamine amidotransferase-like"/>
    <property type="match status" value="1"/>
</dbReference>
<dbReference type="InterPro" id="IPR044992">
    <property type="entry name" value="ChyE-like"/>
</dbReference>
<organism evidence="2 3">
    <name type="scientific">Sporolactobacillus mangiferae</name>
    <dbReference type="NCBI Taxonomy" id="2940498"/>
    <lineage>
        <taxon>Bacteria</taxon>
        <taxon>Bacillati</taxon>
        <taxon>Bacillota</taxon>
        <taxon>Bacilli</taxon>
        <taxon>Bacillales</taxon>
        <taxon>Sporolactobacillaceae</taxon>
        <taxon>Sporolactobacillus</taxon>
    </lineage>
</organism>
<dbReference type="Proteomes" id="UP001203004">
    <property type="component" value="Unassembled WGS sequence"/>
</dbReference>
<accession>A0ABT0M802</accession>
<gene>
    <name evidence="2" type="ORF">M3N64_01955</name>
</gene>
<feature type="domain" description="Glutamine amidotransferase" evidence="1">
    <location>
        <begin position="42"/>
        <end position="181"/>
    </location>
</feature>
<evidence type="ECO:0000313" key="2">
    <source>
        <dbReference type="EMBL" id="MCL1630718.1"/>
    </source>
</evidence>
<dbReference type="PANTHER" id="PTHR42695:SF5">
    <property type="entry name" value="GLUTAMINE AMIDOTRANSFERASE YLR126C-RELATED"/>
    <property type="match status" value="1"/>
</dbReference>
<dbReference type="PROSITE" id="PS51273">
    <property type="entry name" value="GATASE_TYPE_1"/>
    <property type="match status" value="1"/>
</dbReference>
<evidence type="ECO:0000313" key="3">
    <source>
        <dbReference type="Proteomes" id="UP001203004"/>
    </source>
</evidence>
<dbReference type="InterPro" id="IPR017926">
    <property type="entry name" value="GATASE"/>
</dbReference>
<dbReference type="EMBL" id="JAMAST010000001">
    <property type="protein sequence ID" value="MCL1630718.1"/>
    <property type="molecule type" value="Genomic_DNA"/>
</dbReference>
<dbReference type="Gene3D" id="3.40.50.880">
    <property type="match status" value="1"/>
</dbReference>
<evidence type="ECO:0000259" key="1">
    <source>
        <dbReference type="Pfam" id="PF00117"/>
    </source>
</evidence>
<dbReference type="CDD" id="cd01741">
    <property type="entry name" value="GATase1_1"/>
    <property type="match status" value="1"/>
</dbReference>
<keyword evidence="2" id="KW-0315">Glutamine amidotransferase</keyword>
<dbReference type="RefSeq" id="WP_249096530.1">
    <property type="nucleotide sequence ID" value="NZ_JAMAST010000001.1"/>
</dbReference>
<dbReference type="InterPro" id="IPR029062">
    <property type="entry name" value="Class_I_gatase-like"/>
</dbReference>
<protein>
    <submittedName>
        <fullName evidence="2">Type 1 glutamine amidotransferase</fullName>
    </submittedName>
</protein>
<sequence>MHLHYFQHVSFETPGFVANWCEKRGHKFTGTLFFEEKPDVPDLSDIDLLVVMGGPMNIDEETVYPWLRQEKQWICEAVERRIPVLGICLGAQLLASALGARVFPGKEKEIGWYPITWMNQSEPIFLKMPEKMTVFHWHGDTFDLPDGASHMAFSKACSNQAFVYHQKFVGLQFHLEVDEKNIRKMIEHGRDELMLGGRFVQGISELSGQRAIVQRNKKVFFDFLDRWAGRIAGH</sequence>
<proteinExistence type="predicted"/>
<name>A0ABT0M802_9BACL</name>
<comment type="caution">
    <text evidence="2">The sequence shown here is derived from an EMBL/GenBank/DDBJ whole genome shotgun (WGS) entry which is preliminary data.</text>
</comment>
<dbReference type="PANTHER" id="PTHR42695">
    <property type="entry name" value="GLUTAMINE AMIDOTRANSFERASE YLR126C-RELATED"/>
    <property type="match status" value="1"/>
</dbReference>
<reference evidence="2 3" key="1">
    <citation type="submission" date="2022-05" db="EMBL/GenBank/DDBJ databases">
        <title>Sporolactobacillus sp nov CPB3-1, isolated from tree bark (Mangifera indica L.).</title>
        <authorList>
            <person name="Phuengjayaem S."/>
            <person name="Tanasupawat S."/>
        </authorList>
    </citation>
    <scope>NUCLEOTIDE SEQUENCE [LARGE SCALE GENOMIC DNA]</scope>
    <source>
        <strain evidence="2 3">CPB3-1</strain>
    </source>
</reference>
<dbReference type="Pfam" id="PF00117">
    <property type="entry name" value="GATase"/>
    <property type="match status" value="1"/>
</dbReference>